<comment type="caution">
    <text evidence="4">The sequence shown here is derived from an EMBL/GenBank/DDBJ whole genome shotgun (WGS) entry which is preliminary data.</text>
</comment>
<keyword evidence="5" id="KW-1185">Reference proteome</keyword>
<dbReference type="Pfam" id="PF08161">
    <property type="entry name" value="RRP12_HEAT"/>
    <property type="match status" value="1"/>
</dbReference>
<dbReference type="InterPro" id="IPR016024">
    <property type="entry name" value="ARM-type_fold"/>
</dbReference>
<reference evidence="4" key="1">
    <citation type="submission" date="2023-07" db="EMBL/GenBank/DDBJ databases">
        <authorList>
            <consortium name="AG Swart"/>
            <person name="Singh M."/>
            <person name="Singh A."/>
            <person name="Seah K."/>
            <person name="Emmerich C."/>
        </authorList>
    </citation>
    <scope>NUCLEOTIDE SEQUENCE</scope>
    <source>
        <strain evidence="4">DP1</strain>
    </source>
</reference>
<feature type="region of interest" description="Disordered" evidence="2">
    <location>
        <begin position="1258"/>
        <end position="1284"/>
    </location>
</feature>
<dbReference type="InterPro" id="IPR052087">
    <property type="entry name" value="RRP12"/>
</dbReference>
<feature type="domain" description="RRP12 HEAT" evidence="3">
    <location>
        <begin position="330"/>
        <end position="551"/>
    </location>
</feature>
<comment type="similarity">
    <text evidence="1">Belongs to the RRP12 family.</text>
</comment>
<dbReference type="EMBL" id="CAMPGE010006725">
    <property type="protein sequence ID" value="CAI2365606.1"/>
    <property type="molecule type" value="Genomic_DNA"/>
</dbReference>
<dbReference type="PROSITE" id="PS51257">
    <property type="entry name" value="PROKAR_LIPOPROTEIN"/>
    <property type="match status" value="1"/>
</dbReference>
<name>A0AAD1XC63_EUPCR</name>
<sequence>MEQRVLGVYERFRNLQKLKKPLYLSAFTIVTSCKEAMEAQGKTHPGPMDYLECLMSVRDNFKKITQVKDEGYIYALSAVISMVPLEVVAKLSDLLYEFIDTVIENTTNTLVLKYCSVVLQFLLESKTKDQWKNEEQTINIFMRLFHFGLHSKDLVKRQAIRSFMVICHQKDPSYFNKAMNELEKGIVKVLDQADVNKSRAINCLNFINCVIPVAISPNIVKKLAEYSEIDNLVLKKHIYFVIETIFAATKLSTGFVEEFLIYLLKNVPVATDTRNMKNEGELMIAGYCVAVAQVAVHYKKCEDNNVLKYLPTLISILSEFLISGIHRIKMGAFTAIKNIIVHTLSKSDFVQTEESKNTELGDLNFDLLTIRDENTKIHPLKKICMMFQYCLNSRFESCYSEVIKLISEFINIGAEKTTEFGGIDLLTKLGDLGIKRECYKAWTECQGKFLEKYKSELFFTTVPMKLLDYDLNSESYSLDSRSYLIGVIKRFVKNESIDFYVQNFFPLIDLLMKSRKEALKEKQQIKVKKYETLICQIWEIMPNYLGNYRDYGFEDATYLQVLLKNMDKIVEKNLFSARIITLKNYCALIDFLKGAPKTDLKIKKARIFMMKKAVTYINSFSELYLQAVDTQKASAVSSIRENEHTLLLKTISKFGWLAKRAKLYDLFFNELTNIVGEFTNFETELQEDESMELDEQAKTLRNIENEATKKKILRKIDIIICLMERIKLSKRHCELIIKFADSIAKSKITQKKAFKILSIILESYEVTSYEELSDIFSQLTGYAFSATQQKQKLYMLKIFLSKIKKPKKEDDKMENDYDDLANNPVEDSDEDDPEEEMKKIEVNDEQRQEIINTILPEIITGFYSVQAKSKKISESLLIDLVKLCRNHFNEFLKKLLAGFAGDTVDTRASTLTILTKVLKTNSSDFTETNLVKITKIILLFLKQTSSKLQKSVLKCLKVLLSIISLESLTALSSEVLPAVISFEGRQKLNIYVRYIIGKFIKKLGKATVKDLVPDSEAALVDYVEKMIKKEAKQLKKSRQVVMDDEEERERDRLIEGERVDDFKDSDDESSESDSDDEEYAKRDANIADFDIPVVRHLKEIEAGNDEETKGEKPDRKAQVEKVLQTVDDEFSSHFYDNPILLVKKRKAERKRLEEINKRQIDREERIRNRKEVDGEDDLFYEKKTRKFVVKDTMKNERQVKQAQKRKRVERDEYINQVLPKEVRQMIDLEEKARSVHKRKRVNEKEDIDDFVPMKYVNKGKNDKSKEGHFIKQSGSSFKGKGGKSDILKSGQYEPYAYIKLNPKMINKRFRDKAVKSFGTVVEKKKQDKRKVKDGMFAGATIKKK</sequence>
<feature type="region of interest" description="Disordered" evidence="2">
    <location>
        <begin position="810"/>
        <end position="837"/>
    </location>
</feature>
<evidence type="ECO:0000313" key="5">
    <source>
        <dbReference type="Proteomes" id="UP001295684"/>
    </source>
</evidence>
<feature type="compositionally biased region" description="Basic and acidic residues" evidence="2">
    <location>
        <begin position="1259"/>
        <end position="1269"/>
    </location>
</feature>
<evidence type="ECO:0000256" key="2">
    <source>
        <dbReference type="SAM" id="MobiDB-lite"/>
    </source>
</evidence>
<organism evidence="4 5">
    <name type="scientific">Euplotes crassus</name>
    <dbReference type="NCBI Taxonomy" id="5936"/>
    <lineage>
        <taxon>Eukaryota</taxon>
        <taxon>Sar</taxon>
        <taxon>Alveolata</taxon>
        <taxon>Ciliophora</taxon>
        <taxon>Intramacronucleata</taxon>
        <taxon>Spirotrichea</taxon>
        <taxon>Hypotrichia</taxon>
        <taxon>Euplotida</taxon>
        <taxon>Euplotidae</taxon>
        <taxon>Moneuplotes</taxon>
    </lineage>
</organism>
<dbReference type="SUPFAM" id="SSF48371">
    <property type="entry name" value="ARM repeat"/>
    <property type="match status" value="1"/>
</dbReference>
<feature type="compositionally biased region" description="Acidic residues" evidence="2">
    <location>
        <begin position="1063"/>
        <end position="1078"/>
    </location>
</feature>
<evidence type="ECO:0000313" key="4">
    <source>
        <dbReference type="EMBL" id="CAI2365606.1"/>
    </source>
</evidence>
<protein>
    <recommendedName>
        <fullName evidence="3">RRP12 HEAT domain-containing protein</fullName>
    </recommendedName>
</protein>
<evidence type="ECO:0000259" key="3">
    <source>
        <dbReference type="Pfam" id="PF08161"/>
    </source>
</evidence>
<dbReference type="GO" id="GO:0005634">
    <property type="term" value="C:nucleus"/>
    <property type="evidence" value="ECO:0007669"/>
    <property type="project" value="UniProtKB-SubCell"/>
</dbReference>
<dbReference type="PANTHER" id="PTHR48287">
    <property type="entry name" value="ARM REPEAT SUPERFAMILY PROTEIN"/>
    <property type="match status" value="1"/>
</dbReference>
<feature type="compositionally biased region" description="Basic and acidic residues" evidence="2">
    <location>
        <begin position="1049"/>
        <end position="1062"/>
    </location>
</feature>
<proteinExistence type="inferred from homology"/>
<dbReference type="PANTHER" id="PTHR48287:SF1">
    <property type="entry name" value="ARM REPEAT SUPERFAMILY PROTEIN"/>
    <property type="match status" value="1"/>
</dbReference>
<gene>
    <name evidence="4" type="ORF">ECRASSUSDP1_LOCUS6920</name>
</gene>
<dbReference type="InterPro" id="IPR011989">
    <property type="entry name" value="ARM-like"/>
</dbReference>
<accession>A0AAD1XC63</accession>
<evidence type="ECO:0000256" key="1">
    <source>
        <dbReference type="ARBA" id="ARBA00007690"/>
    </source>
</evidence>
<feature type="compositionally biased region" description="Acidic residues" evidence="2">
    <location>
        <begin position="826"/>
        <end position="835"/>
    </location>
</feature>
<dbReference type="Proteomes" id="UP001295684">
    <property type="component" value="Unassembled WGS sequence"/>
</dbReference>
<dbReference type="Gene3D" id="1.25.10.10">
    <property type="entry name" value="Leucine-rich Repeat Variant"/>
    <property type="match status" value="1"/>
</dbReference>
<dbReference type="InterPro" id="IPR012978">
    <property type="entry name" value="HEAT_RRP12"/>
</dbReference>
<feature type="region of interest" description="Disordered" evidence="2">
    <location>
        <begin position="1038"/>
        <end position="1081"/>
    </location>
</feature>